<dbReference type="Proteomes" id="UP000623467">
    <property type="component" value="Unassembled WGS sequence"/>
</dbReference>
<evidence type="ECO:0000313" key="2">
    <source>
        <dbReference type="Proteomes" id="UP000623467"/>
    </source>
</evidence>
<proteinExistence type="predicted"/>
<protein>
    <submittedName>
        <fullName evidence="1">Uncharacterized protein</fullName>
    </submittedName>
</protein>
<keyword evidence="2" id="KW-1185">Reference proteome</keyword>
<comment type="caution">
    <text evidence="1">The sequence shown here is derived from an EMBL/GenBank/DDBJ whole genome shotgun (WGS) entry which is preliminary data.</text>
</comment>
<reference evidence="1" key="1">
    <citation type="submission" date="2020-05" db="EMBL/GenBank/DDBJ databases">
        <title>Mycena genomes resolve the evolution of fungal bioluminescence.</title>
        <authorList>
            <person name="Tsai I.J."/>
        </authorList>
    </citation>
    <scope>NUCLEOTIDE SEQUENCE</scope>
    <source>
        <strain evidence="1">160909Yilan</strain>
    </source>
</reference>
<dbReference type="EMBL" id="JACAZH010000003">
    <property type="protein sequence ID" value="KAF7373005.1"/>
    <property type="molecule type" value="Genomic_DNA"/>
</dbReference>
<gene>
    <name evidence="1" type="ORF">MSAN_00507800</name>
</gene>
<name>A0A8H6Z5L7_9AGAR</name>
<accession>A0A8H6Z5L7</accession>
<dbReference type="AlphaFoldDB" id="A0A8H6Z5L7"/>
<organism evidence="1 2">
    <name type="scientific">Mycena sanguinolenta</name>
    <dbReference type="NCBI Taxonomy" id="230812"/>
    <lineage>
        <taxon>Eukaryota</taxon>
        <taxon>Fungi</taxon>
        <taxon>Dikarya</taxon>
        <taxon>Basidiomycota</taxon>
        <taxon>Agaricomycotina</taxon>
        <taxon>Agaricomycetes</taxon>
        <taxon>Agaricomycetidae</taxon>
        <taxon>Agaricales</taxon>
        <taxon>Marasmiineae</taxon>
        <taxon>Mycenaceae</taxon>
        <taxon>Mycena</taxon>
    </lineage>
</organism>
<sequence>MTHVFDQAAELAQPDTVYLVPYLHTPRLELRFKLIPFGPGARCHPPFASFHGPVPTHFQPSSLCLTLFRLCTSHPTSTGRTTLRRTRKHSQDTIFLFAFRPPRRSTHRSSISHEIVPVCLPPLPPILSASDEPLALRNGSNYSPDPDRGKTFPRTSYSFLWLVIGSSTGAELALQRASPTPPLCVRHFP</sequence>
<evidence type="ECO:0000313" key="1">
    <source>
        <dbReference type="EMBL" id="KAF7373005.1"/>
    </source>
</evidence>